<proteinExistence type="predicted"/>
<dbReference type="AlphaFoldDB" id="A0A0F9J2T6"/>
<organism evidence="1">
    <name type="scientific">marine sediment metagenome</name>
    <dbReference type="NCBI Taxonomy" id="412755"/>
    <lineage>
        <taxon>unclassified sequences</taxon>
        <taxon>metagenomes</taxon>
        <taxon>ecological metagenomes</taxon>
    </lineage>
</organism>
<accession>A0A0F9J2T6</accession>
<reference evidence="1" key="1">
    <citation type="journal article" date="2015" name="Nature">
        <title>Complex archaea that bridge the gap between prokaryotes and eukaryotes.</title>
        <authorList>
            <person name="Spang A."/>
            <person name="Saw J.H."/>
            <person name="Jorgensen S.L."/>
            <person name="Zaremba-Niedzwiedzka K."/>
            <person name="Martijn J."/>
            <person name="Lind A.E."/>
            <person name="van Eijk R."/>
            <person name="Schleper C."/>
            <person name="Guy L."/>
            <person name="Ettema T.J."/>
        </authorList>
    </citation>
    <scope>NUCLEOTIDE SEQUENCE</scope>
</reference>
<name>A0A0F9J2T6_9ZZZZ</name>
<dbReference type="EMBL" id="LAZR01010985">
    <property type="protein sequence ID" value="KKM64009.1"/>
    <property type="molecule type" value="Genomic_DNA"/>
</dbReference>
<evidence type="ECO:0000313" key="1">
    <source>
        <dbReference type="EMBL" id="KKM64009.1"/>
    </source>
</evidence>
<protein>
    <submittedName>
        <fullName evidence="1">Uncharacterized protein</fullName>
    </submittedName>
</protein>
<comment type="caution">
    <text evidence="1">The sequence shown here is derived from an EMBL/GenBank/DDBJ whole genome shotgun (WGS) entry which is preliminary data.</text>
</comment>
<sequence>MRLDEYAVAIQAEYDRTGSLNRRVMLELCEGDLDLYIQLCIYGRPLVSVACCLDIIETVGENRIILWLALERGDKL</sequence>
<gene>
    <name evidence="1" type="ORF">LCGC14_1505680</name>
</gene>